<accession>A0A815PZQ4</accession>
<feature type="region of interest" description="Disordered" evidence="1">
    <location>
        <begin position="91"/>
        <end position="130"/>
    </location>
</feature>
<feature type="compositionally biased region" description="Basic and acidic residues" evidence="1">
    <location>
        <begin position="108"/>
        <end position="124"/>
    </location>
</feature>
<comment type="caution">
    <text evidence="3">The sequence shown here is derived from an EMBL/GenBank/DDBJ whole genome shotgun (WGS) entry which is preliminary data.</text>
</comment>
<name>A0A815PZQ4_9BILA</name>
<evidence type="ECO:0000313" key="4">
    <source>
        <dbReference type="EMBL" id="CAF4145686.1"/>
    </source>
</evidence>
<feature type="region of interest" description="Disordered" evidence="1">
    <location>
        <begin position="1"/>
        <end position="63"/>
    </location>
</feature>
<feature type="compositionally biased region" description="Acidic residues" evidence="1">
    <location>
        <begin position="141"/>
        <end position="155"/>
    </location>
</feature>
<gene>
    <name evidence="3" type="ORF">IZO911_LOCUS42655</name>
    <name evidence="4" type="ORF">KXQ929_LOCUS36964</name>
</gene>
<feature type="compositionally biased region" description="Basic and acidic residues" evidence="1">
    <location>
        <begin position="32"/>
        <end position="45"/>
    </location>
</feature>
<feature type="domain" description="HNH/Endo VII superfamily nuclease toxins" evidence="2">
    <location>
        <begin position="68"/>
        <end position="136"/>
    </location>
</feature>
<dbReference type="Proteomes" id="UP000663868">
    <property type="component" value="Unassembled WGS sequence"/>
</dbReference>
<protein>
    <recommendedName>
        <fullName evidence="2">HNH/Endo VII superfamily nuclease toxins domain-containing protein</fullName>
    </recommendedName>
</protein>
<proteinExistence type="predicted"/>
<sequence length="155" mass="17656">MASGATSKQTVKDSEIGSAKNPFPKSSQALRKAKEMNEIDPDAKRIGPQFYISDRNNPEHDPKKNCIVYKYKNEKNEIIYIRKDNAAIYKNVHGNQGPHFNVNKSKKKSDGDDLKTERVTRDDYDQSEDLGQHYYFKAGPDADDIPPETPDDYLC</sequence>
<dbReference type="Proteomes" id="UP000663860">
    <property type="component" value="Unassembled WGS sequence"/>
</dbReference>
<dbReference type="EMBL" id="CAJNOE010001883">
    <property type="protein sequence ID" value="CAF1456204.1"/>
    <property type="molecule type" value="Genomic_DNA"/>
</dbReference>
<evidence type="ECO:0000313" key="3">
    <source>
        <dbReference type="EMBL" id="CAF1456204.1"/>
    </source>
</evidence>
<dbReference type="EMBL" id="CAJOBB010005939">
    <property type="protein sequence ID" value="CAF4145686.1"/>
    <property type="molecule type" value="Genomic_DNA"/>
</dbReference>
<evidence type="ECO:0000256" key="1">
    <source>
        <dbReference type="SAM" id="MobiDB-lite"/>
    </source>
</evidence>
<dbReference type="Pfam" id="PF15657">
    <property type="entry name" value="Tox-HNH-EHHH"/>
    <property type="match status" value="1"/>
</dbReference>
<organism evidence="3 5">
    <name type="scientific">Adineta steineri</name>
    <dbReference type="NCBI Taxonomy" id="433720"/>
    <lineage>
        <taxon>Eukaryota</taxon>
        <taxon>Metazoa</taxon>
        <taxon>Spiralia</taxon>
        <taxon>Gnathifera</taxon>
        <taxon>Rotifera</taxon>
        <taxon>Eurotatoria</taxon>
        <taxon>Bdelloidea</taxon>
        <taxon>Adinetida</taxon>
        <taxon>Adinetidae</taxon>
        <taxon>Adineta</taxon>
    </lineage>
</organism>
<feature type="region of interest" description="Disordered" evidence="1">
    <location>
        <begin position="136"/>
        <end position="155"/>
    </location>
</feature>
<reference evidence="3" key="1">
    <citation type="submission" date="2021-02" db="EMBL/GenBank/DDBJ databases">
        <authorList>
            <person name="Nowell W R."/>
        </authorList>
    </citation>
    <scope>NUCLEOTIDE SEQUENCE</scope>
</reference>
<evidence type="ECO:0000259" key="2">
    <source>
        <dbReference type="Pfam" id="PF15657"/>
    </source>
</evidence>
<evidence type="ECO:0000313" key="5">
    <source>
        <dbReference type="Proteomes" id="UP000663860"/>
    </source>
</evidence>
<dbReference type="AlphaFoldDB" id="A0A815PZQ4"/>
<dbReference type="InterPro" id="IPR028048">
    <property type="entry name" value="Tox-HNH-EHHH"/>
</dbReference>